<dbReference type="Proteomes" id="UP001230188">
    <property type="component" value="Unassembled WGS sequence"/>
</dbReference>
<dbReference type="InterPro" id="IPR009060">
    <property type="entry name" value="UBA-like_sf"/>
</dbReference>
<dbReference type="Gene3D" id="1.10.8.10">
    <property type="entry name" value="DNA helicase RuvA subunit, C-terminal domain"/>
    <property type="match status" value="3"/>
</dbReference>
<keyword evidence="4" id="KW-1185">Reference proteome</keyword>
<dbReference type="GO" id="GO:0000151">
    <property type="term" value="C:ubiquitin ligase complex"/>
    <property type="evidence" value="ECO:0007669"/>
    <property type="project" value="TreeGrafter"/>
</dbReference>
<feature type="region of interest" description="Disordered" evidence="1">
    <location>
        <begin position="36"/>
        <end position="81"/>
    </location>
</feature>
<dbReference type="EMBL" id="JAQMWT010000341">
    <property type="protein sequence ID" value="KAJ8604009.1"/>
    <property type="molecule type" value="Genomic_DNA"/>
</dbReference>
<accession>A0AAD7UFF8</accession>
<gene>
    <name evidence="3" type="ORF">CTAYLR_003354</name>
</gene>
<dbReference type="PROSITE" id="PS50030">
    <property type="entry name" value="UBA"/>
    <property type="match status" value="3"/>
</dbReference>
<feature type="domain" description="UBA" evidence="2">
    <location>
        <begin position="1"/>
        <end position="41"/>
    </location>
</feature>
<dbReference type="SUPFAM" id="SSF46934">
    <property type="entry name" value="UBA-like"/>
    <property type="match status" value="3"/>
</dbReference>
<dbReference type="AlphaFoldDB" id="A0AAD7UFF8"/>
<organism evidence="3 4">
    <name type="scientific">Chrysophaeum taylorii</name>
    <dbReference type="NCBI Taxonomy" id="2483200"/>
    <lineage>
        <taxon>Eukaryota</taxon>
        <taxon>Sar</taxon>
        <taxon>Stramenopiles</taxon>
        <taxon>Ochrophyta</taxon>
        <taxon>Pelagophyceae</taxon>
        <taxon>Pelagomonadales</taxon>
        <taxon>Pelagomonadaceae</taxon>
        <taxon>Chrysophaeum</taxon>
    </lineage>
</organism>
<proteinExistence type="predicted"/>
<dbReference type="InterPro" id="IPR052476">
    <property type="entry name" value="UBAC1"/>
</dbReference>
<sequence>MVEEDQVSSLTAMGFEAEAASEALAASGNDLDKAVVRLLSPSPHDVLEETPDPYRTSAKKRPDPVPNDPNKGHFRDDLPPDADPAEIVDSRVAQLRAMGFNVPDVEAALKASNNDVDNALTLLLNLSDTNGYFHESPHDVLAETPEPYGVAKKRPDPVPNDPNKGNFREGLADDATPGLVIDARLQSFVDMGFSVKDAEAALAENDNDVNAALSHLLNTNLDLTTTSSST</sequence>
<comment type="caution">
    <text evidence="3">The sequence shown here is derived from an EMBL/GenBank/DDBJ whole genome shotgun (WGS) entry which is preliminary data.</text>
</comment>
<evidence type="ECO:0000313" key="4">
    <source>
        <dbReference type="Proteomes" id="UP001230188"/>
    </source>
</evidence>
<name>A0AAD7UFF8_9STRA</name>
<feature type="domain" description="UBA" evidence="2">
    <location>
        <begin position="180"/>
        <end position="219"/>
    </location>
</feature>
<evidence type="ECO:0000256" key="1">
    <source>
        <dbReference type="SAM" id="MobiDB-lite"/>
    </source>
</evidence>
<evidence type="ECO:0000259" key="2">
    <source>
        <dbReference type="PROSITE" id="PS50030"/>
    </source>
</evidence>
<dbReference type="PANTHER" id="PTHR46738:SF1">
    <property type="entry name" value="UBIQUITIN-ASSOCIATED DOMAIN-CONTAINING PROTEIN 1"/>
    <property type="match status" value="1"/>
</dbReference>
<dbReference type="Pfam" id="PF00627">
    <property type="entry name" value="UBA"/>
    <property type="match status" value="2"/>
</dbReference>
<feature type="domain" description="UBA" evidence="2">
    <location>
        <begin position="87"/>
        <end position="126"/>
    </location>
</feature>
<protein>
    <recommendedName>
        <fullName evidence="2">UBA domain-containing protein</fullName>
    </recommendedName>
</protein>
<dbReference type="CDD" id="cd14270">
    <property type="entry name" value="UBA"/>
    <property type="match status" value="1"/>
</dbReference>
<dbReference type="InterPro" id="IPR015940">
    <property type="entry name" value="UBA"/>
</dbReference>
<dbReference type="PANTHER" id="PTHR46738">
    <property type="entry name" value="UBIQUITIN-ASSOCIATED DOMAIN-CONTAINING PROTEIN 1"/>
    <property type="match status" value="1"/>
</dbReference>
<reference evidence="3" key="1">
    <citation type="submission" date="2023-01" db="EMBL/GenBank/DDBJ databases">
        <title>Metagenome sequencing of chrysophaentin producing Chrysophaeum taylorii.</title>
        <authorList>
            <person name="Davison J."/>
            <person name="Bewley C."/>
        </authorList>
    </citation>
    <scope>NUCLEOTIDE SEQUENCE</scope>
    <source>
        <strain evidence="3">NIES-1699</strain>
    </source>
</reference>
<dbReference type="SMART" id="SM00165">
    <property type="entry name" value="UBA"/>
    <property type="match status" value="3"/>
</dbReference>
<evidence type="ECO:0000313" key="3">
    <source>
        <dbReference type="EMBL" id="KAJ8604009.1"/>
    </source>
</evidence>